<dbReference type="HOGENOM" id="CLU_2531122_0_0_1"/>
<reference evidence="2" key="2">
    <citation type="submission" date="2018-05" db="EMBL/GenBank/DDBJ databases">
        <title>OgluRS3 (Oryza glumaepatula Reference Sequence Version 3).</title>
        <authorList>
            <person name="Zhang J."/>
            <person name="Kudrna D."/>
            <person name="Lee S."/>
            <person name="Talag J."/>
            <person name="Welchert J."/>
            <person name="Wing R.A."/>
        </authorList>
    </citation>
    <scope>NUCLEOTIDE SEQUENCE [LARGE SCALE GENOMIC DNA]</scope>
</reference>
<feature type="region of interest" description="Disordered" evidence="1">
    <location>
        <begin position="1"/>
        <end position="30"/>
    </location>
</feature>
<evidence type="ECO:0000256" key="1">
    <source>
        <dbReference type="SAM" id="MobiDB-lite"/>
    </source>
</evidence>
<evidence type="ECO:0000313" key="2">
    <source>
        <dbReference type="EnsemblPlants" id="OGLUM10G08250.1"/>
    </source>
</evidence>
<reference evidence="2" key="1">
    <citation type="submission" date="2015-04" db="UniProtKB">
        <authorList>
            <consortium name="EnsemblPlants"/>
        </authorList>
    </citation>
    <scope>IDENTIFICATION</scope>
</reference>
<name>A0A0E0B9Y0_9ORYZ</name>
<sequence>MELRGWRRMELPAPYPGSQSPMAGSATEGRGAPGVWGWGVAPRMELADNFGIGVRELVVARTGAPLPPPDLECGCHPRASPPPD</sequence>
<dbReference type="EnsemblPlants" id="OGLUM10G08250.1">
    <property type="protein sequence ID" value="OGLUM10G08250.1"/>
    <property type="gene ID" value="OGLUM10G08250"/>
</dbReference>
<proteinExistence type="predicted"/>
<organism evidence="2">
    <name type="scientific">Oryza glumipatula</name>
    <dbReference type="NCBI Taxonomy" id="40148"/>
    <lineage>
        <taxon>Eukaryota</taxon>
        <taxon>Viridiplantae</taxon>
        <taxon>Streptophyta</taxon>
        <taxon>Embryophyta</taxon>
        <taxon>Tracheophyta</taxon>
        <taxon>Spermatophyta</taxon>
        <taxon>Magnoliopsida</taxon>
        <taxon>Liliopsida</taxon>
        <taxon>Poales</taxon>
        <taxon>Poaceae</taxon>
        <taxon>BOP clade</taxon>
        <taxon>Oryzoideae</taxon>
        <taxon>Oryzeae</taxon>
        <taxon>Oryzinae</taxon>
        <taxon>Oryza</taxon>
    </lineage>
</organism>
<accession>A0A0E0B9Y0</accession>
<protein>
    <submittedName>
        <fullName evidence="2">Uncharacterized protein</fullName>
    </submittedName>
</protein>
<feature type="compositionally biased region" description="Basic and acidic residues" evidence="1">
    <location>
        <begin position="1"/>
        <end position="10"/>
    </location>
</feature>
<evidence type="ECO:0000313" key="3">
    <source>
        <dbReference type="Proteomes" id="UP000026961"/>
    </source>
</evidence>
<dbReference type="AlphaFoldDB" id="A0A0E0B9Y0"/>
<dbReference type="Proteomes" id="UP000026961">
    <property type="component" value="Chromosome 10"/>
</dbReference>
<keyword evidence="3" id="KW-1185">Reference proteome</keyword>
<dbReference type="Gramene" id="OGLUM10G08250.1">
    <property type="protein sequence ID" value="OGLUM10G08250.1"/>
    <property type="gene ID" value="OGLUM10G08250"/>
</dbReference>